<dbReference type="Gene3D" id="1.10.10.2840">
    <property type="entry name" value="PucR C-terminal helix-turn-helix domain"/>
    <property type="match status" value="1"/>
</dbReference>
<dbReference type="AlphaFoldDB" id="A0A5J5KBL3"/>
<dbReference type="InterPro" id="IPR025736">
    <property type="entry name" value="PucR_C-HTH_dom"/>
</dbReference>
<evidence type="ECO:0000256" key="1">
    <source>
        <dbReference type="ARBA" id="ARBA00006754"/>
    </source>
</evidence>
<comment type="similarity">
    <text evidence="1">Belongs to the CdaR family.</text>
</comment>
<accession>A0A5J5KBL3</accession>
<dbReference type="Gene3D" id="3.30.450.40">
    <property type="match status" value="1"/>
</dbReference>
<dbReference type="PANTHER" id="PTHR33744">
    <property type="entry name" value="CARBOHYDRATE DIACID REGULATOR"/>
    <property type="match status" value="1"/>
</dbReference>
<dbReference type="RefSeq" id="WP_150929967.1">
    <property type="nucleotide sequence ID" value="NZ_VYTZ01000001.1"/>
</dbReference>
<dbReference type="InterPro" id="IPR029016">
    <property type="entry name" value="GAF-like_dom_sf"/>
</dbReference>
<dbReference type="InterPro" id="IPR042070">
    <property type="entry name" value="PucR_C-HTH_sf"/>
</dbReference>
<evidence type="ECO:0000256" key="2">
    <source>
        <dbReference type="SAM" id="Coils"/>
    </source>
</evidence>
<keyword evidence="2" id="KW-0175">Coiled coil</keyword>
<name>A0A5J5KBL3_9ACTN</name>
<protein>
    <submittedName>
        <fullName evidence="4">GAF domain-containing protein</fullName>
    </submittedName>
</protein>
<dbReference type="SUPFAM" id="SSF55781">
    <property type="entry name" value="GAF domain-like"/>
    <property type="match status" value="1"/>
</dbReference>
<dbReference type="Pfam" id="PF17853">
    <property type="entry name" value="GGDEF_2"/>
    <property type="match status" value="1"/>
</dbReference>
<dbReference type="PANTHER" id="PTHR33744:SF1">
    <property type="entry name" value="DNA-BINDING TRANSCRIPTIONAL ACTIVATOR ADER"/>
    <property type="match status" value="1"/>
</dbReference>
<evidence type="ECO:0000313" key="5">
    <source>
        <dbReference type="Proteomes" id="UP000327011"/>
    </source>
</evidence>
<gene>
    <name evidence="4" type="ORF">F5972_00430</name>
</gene>
<dbReference type="Proteomes" id="UP000327011">
    <property type="component" value="Unassembled WGS sequence"/>
</dbReference>
<sequence>MADTLSFLELLAREGSPDEFEMVVAVARRNGVTGEGLEELERAKRLSLAVHAQLERHQQREGTFATLVDTARELAKPPDLDVLLNVTTRRARLLLRVDMAYIGMPDDDLKEVCIRAADGHTSMLSVGLRLPNTGGVGRKVLTDSLPFWTPDYLVDQRFVHSERTDEVVRAEGLHAIMAAPLVYDKAPFGILYVGDRNVRHFKVDEISLLSSLASLASAMIEKARWLEVATSRAEALRIRAEEAETQLGSLEDLAEVHQGLMDMALSGGNFQTLTEEAAHRLRASVQLRGADGTVLATAGRLPEREDLVLLARMNAHAAREPFCLEGMWAAPVLAGDGHLGTLLVFPTEPLDEWARRLLGIVAQVAAVLVLLDRKPGMLEAGDRGELLDDLLANPPRPAQRLRKRARWLGIDLDTDHVVVLSRTDGAARGKAAVWAASYAHSMGGLHTVKNGCNVLLLMGSDPQAAARAVSAKLSPLLDTPVTVAASGPVSDPASVRSGFNEALRCLEAMTTLGAGGSAASVGDLGFLGVLLADSPDIDGFISAAIGPVLEYDRQRSTELVQTLGAYFESGSSPTYAAEKLHVHPNTVSRRLERIGELLGPGWQDTERSLDIQLALRLVRLRHLLGGSITPGVGREGG</sequence>
<dbReference type="SMART" id="SM00065">
    <property type="entry name" value="GAF"/>
    <property type="match status" value="1"/>
</dbReference>
<dbReference type="Pfam" id="PF01590">
    <property type="entry name" value="GAF"/>
    <property type="match status" value="1"/>
</dbReference>
<dbReference type="InterPro" id="IPR003018">
    <property type="entry name" value="GAF"/>
</dbReference>
<dbReference type="InterPro" id="IPR051448">
    <property type="entry name" value="CdaR-like_regulators"/>
</dbReference>
<proteinExistence type="inferred from homology"/>
<keyword evidence="5" id="KW-1185">Reference proteome</keyword>
<reference evidence="4 5" key="1">
    <citation type="submission" date="2019-09" db="EMBL/GenBank/DDBJ databases">
        <title>Screening of Novel Bioactive Compounds from Soil-Associated.</title>
        <authorList>
            <person name="Gong X."/>
        </authorList>
    </citation>
    <scope>NUCLEOTIDE SEQUENCE [LARGE SCALE GENOMIC DNA]</scope>
    <source>
        <strain evidence="4 5">Gxj-6</strain>
    </source>
</reference>
<evidence type="ECO:0000259" key="3">
    <source>
        <dbReference type="SMART" id="SM00065"/>
    </source>
</evidence>
<dbReference type="EMBL" id="VYTZ01000001">
    <property type="protein sequence ID" value="KAA9381359.1"/>
    <property type="molecule type" value="Genomic_DNA"/>
</dbReference>
<dbReference type="InterPro" id="IPR041522">
    <property type="entry name" value="CdaR_GGDEF"/>
</dbReference>
<organism evidence="4 5">
    <name type="scientific">Microbispora cellulosiformans</name>
    <dbReference type="NCBI Taxonomy" id="2614688"/>
    <lineage>
        <taxon>Bacteria</taxon>
        <taxon>Bacillati</taxon>
        <taxon>Actinomycetota</taxon>
        <taxon>Actinomycetes</taxon>
        <taxon>Streptosporangiales</taxon>
        <taxon>Streptosporangiaceae</taxon>
        <taxon>Microbispora</taxon>
    </lineage>
</organism>
<evidence type="ECO:0000313" key="4">
    <source>
        <dbReference type="EMBL" id="KAA9381359.1"/>
    </source>
</evidence>
<feature type="domain" description="GAF" evidence="3">
    <location>
        <begin position="79"/>
        <end position="230"/>
    </location>
</feature>
<comment type="caution">
    <text evidence="4">The sequence shown here is derived from an EMBL/GenBank/DDBJ whole genome shotgun (WGS) entry which is preliminary data.</text>
</comment>
<feature type="coiled-coil region" evidence="2">
    <location>
        <begin position="226"/>
        <end position="253"/>
    </location>
</feature>
<dbReference type="Pfam" id="PF13556">
    <property type="entry name" value="HTH_30"/>
    <property type="match status" value="1"/>
</dbReference>